<evidence type="ECO:0000256" key="2">
    <source>
        <dbReference type="ARBA" id="ARBA00009122"/>
    </source>
</evidence>
<protein>
    <submittedName>
        <fullName evidence="6">Uncharacterized protein</fullName>
    </submittedName>
</protein>
<feature type="non-terminal residue" evidence="6">
    <location>
        <position position="1"/>
    </location>
</feature>
<dbReference type="PANTHER" id="PTHR18820:SF1">
    <property type="entry name" value="PROTEIN LEG1 HOMOLOG"/>
    <property type="match status" value="1"/>
</dbReference>
<evidence type="ECO:0000313" key="7">
    <source>
        <dbReference type="Proteomes" id="UP001345963"/>
    </source>
</evidence>
<evidence type="ECO:0000256" key="5">
    <source>
        <dbReference type="ARBA" id="ARBA00023180"/>
    </source>
</evidence>
<gene>
    <name evidence="6" type="ORF">ATANTOWER_029061</name>
</gene>
<comment type="similarity">
    <text evidence="2">Belongs to the LEG1 family.</text>
</comment>
<evidence type="ECO:0000313" key="6">
    <source>
        <dbReference type="EMBL" id="MED6262906.1"/>
    </source>
</evidence>
<keyword evidence="4" id="KW-0732">Signal</keyword>
<evidence type="ECO:0000256" key="1">
    <source>
        <dbReference type="ARBA" id="ARBA00004613"/>
    </source>
</evidence>
<proteinExistence type="inferred from homology"/>
<keyword evidence="5" id="KW-0325">Glycoprotein</keyword>
<dbReference type="EMBL" id="JAHUTI010095939">
    <property type="protein sequence ID" value="MED6262906.1"/>
    <property type="molecule type" value="Genomic_DNA"/>
</dbReference>
<dbReference type="Pfam" id="PF05612">
    <property type="entry name" value="Leg1"/>
    <property type="match status" value="1"/>
</dbReference>
<keyword evidence="7" id="KW-1185">Reference proteome</keyword>
<sequence length="129" mass="14642">KNHYSSEEKSFANSWLESAEYVAAAHFHSNLEKSLLFLNPLPSRLLQDGDVAPNIADLSKEENYSLSIFSWMRNINFILGGSMVRMWKGAMCSMTSRERGKELLEQLIINPSFPTTTFLSVITEMSRSC</sequence>
<evidence type="ECO:0000256" key="3">
    <source>
        <dbReference type="ARBA" id="ARBA00022525"/>
    </source>
</evidence>
<keyword evidence="3" id="KW-0964">Secreted</keyword>
<comment type="caution">
    <text evidence="6">The sequence shown here is derived from an EMBL/GenBank/DDBJ whole genome shotgun (WGS) entry which is preliminary data.</text>
</comment>
<organism evidence="6 7">
    <name type="scientific">Ataeniobius toweri</name>
    <dbReference type="NCBI Taxonomy" id="208326"/>
    <lineage>
        <taxon>Eukaryota</taxon>
        <taxon>Metazoa</taxon>
        <taxon>Chordata</taxon>
        <taxon>Craniata</taxon>
        <taxon>Vertebrata</taxon>
        <taxon>Euteleostomi</taxon>
        <taxon>Actinopterygii</taxon>
        <taxon>Neopterygii</taxon>
        <taxon>Teleostei</taxon>
        <taxon>Neoteleostei</taxon>
        <taxon>Acanthomorphata</taxon>
        <taxon>Ovalentaria</taxon>
        <taxon>Atherinomorphae</taxon>
        <taxon>Cyprinodontiformes</taxon>
        <taxon>Goodeidae</taxon>
        <taxon>Ataeniobius</taxon>
    </lineage>
</organism>
<name>A0ABU7CLA5_9TELE</name>
<accession>A0ABU7CLA5</accession>
<evidence type="ECO:0000256" key="4">
    <source>
        <dbReference type="ARBA" id="ARBA00022729"/>
    </source>
</evidence>
<dbReference type="PANTHER" id="PTHR18820">
    <property type="entry name" value="LEG1"/>
    <property type="match status" value="1"/>
</dbReference>
<comment type="subcellular location">
    <subcellularLocation>
        <location evidence="1">Secreted</location>
    </subcellularLocation>
</comment>
<dbReference type="Proteomes" id="UP001345963">
    <property type="component" value="Unassembled WGS sequence"/>
</dbReference>
<dbReference type="InterPro" id="IPR008499">
    <property type="entry name" value="Leg1"/>
</dbReference>
<reference evidence="6 7" key="1">
    <citation type="submission" date="2021-07" db="EMBL/GenBank/DDBJ databases">
        <authorList>
            <person name="Palmer J.M."/>
        </authorList>
    </citation>
    <scope>NUCLEOTIDE SEQUENCE [LARGE SCALE GENOMIC DNA]</scope>
    <source>
        <strain evidence="6 7">AT_MEX2019</strain>
        <tissue evidence="6">Muscle</tissue>
    </source>
</reference>